<keyword evidence="1 6" id="KW-0479">Metal-binding</keyword>
<evidence type="ECO:0000313" key="10">
    <source>
        <dbReference type="Proteomes" id="UP000628736"/>
    </source>
</evidence>
<dbReference type="InterPro" id="IPR046425">
    <property type="entry name" value="ClpX_bact"/>
</dbReference>
<dbReference type="GO" id="GO:0140662">
    <property type="term" value="F:ATP-dependent protein folding chaperone"/>
    <property type="evidence" value="ECO:0007669"/>
    <property type="project" value="InterPro"/>
</dbReference>
<dbReference type="SMART" id="SM00382">
    <property type="entry name" value="AAA"/>
    <property type="match status" value="1"/>
</dbReference>
<dbReference type="EMBL" id="JACOPO010000003">
    <property type="protein sequence ID" value="MBC5722321.1"/>
    <property type="molecule type" value="Genomic_DNA"/>
</dbReference>
<reference evidence="9" key="1">
    <citation type="submission" date="2020-08" db="EMBL/GenBank/DDBJ databases">
        <title>Genome public.</title>
        <authorList>
            <person name="Liu C."/>
            <person name="Sun Q."/>
        </authorList>
    </citation>
    <scope>NUCLEOTIDE SEQUENCE</scope>
    <source>
        <strain evidence="9">NSJ-23</strain>
    </source>
</reference>
<evidence type="ECO:0000256" key="7">
    <source>
        <dbReference type="PROSITE-ProRule" id="PRU01250"/>
    </source>
</evidence>
<comment type="subunit">
    <text evidence="6">Component of the ClpX-ClpP complex. Forms a hexameric ring that, in the presence of ATP, binds to fourteen ClpP subunits assembled into a disk-like structure with a central cavity, resembling the structure of eukaryotic proteasomes.</text>
</comment>
<dbReference type="GO" id="GO:0051603">
    <property type="term" value="P:proteolysis involved in protein catabolic process"/>
    <property type="evidence" value="ECO:0007669"/>
    <property type="project" value="TreeGrafter"/>
</dbReference>
<dbReference type="GO" id="GO:0009376">
    <property type="term" value="C:HslUV protease complex"/>
    <property type="evidence" value="ECO:0007669"/>
    <property type="project" value="TreeGrafter"/>
</dbReference>
<dbReference type="GO" id="GO:0016887">
    <property type="term" value="F:ATP hydrolysis activity"/>
    <property type="evidence" value="ECO:0007669"/>
    <property type="project" value="InterPro"/>
</dbReference>
<dbReference type="InterPro" id="IPR038366">
    <property type="entry name" value="Znf_CppX_C4_sf"/>
</dbReference>
<dbReference type="SMART" id="SM00994">
    <property type="entry name" value="zf-C4_ClpX"/>
    <property type="match status" value="1"/>
</dbReference>
<dbReference type="GO" id="GO:0008270">
    <property type="term" value="F:zinc ion binding"/>
    <property type="evidence" value="ECO:0007669"/>
    <property type="project" value="UniProtKB-UniRule"/>
</dbReference>
<dbReference type="GO" id="GO:0051082">
    <property type="term" value="F:unfolded protein binding"/>
    <property type="evidence" value="ECO:0007669"/>
    <property type="project" value="UniProtKB-UniRule"/>
</dbReference>
<sequence length="437" mass="48075">MARNDEKSIRCSFCGKHQDQVRRIIAGPGAYICNECVQLCMGILDEDNDPIQDALDSDIPDVIPTPKEIHAVLDQYIIGQEKAKVALSVAVYNHYKRIYFGGAEDVELQKSNILLMGPTGCGKTLFAQTLARVLKVPFAIADATTLTEAGYVGDDVENILLRLVQAADYDIELAERGIIYIDEMDKIARKSENTSITRDVSGEGVQQALLKILEGTVANVPPQGGRKHPHQEFIQIDTKNILFICGGAFDGIDKIIENRLDKRTLGFGAEIQSRKERNVGQLMAEVQPHDLLKFGIIPELVGRLPVITTLQSLDRDQMVQILTEPKNALVKQYQKLLEYDQVELDFSREALEAVADVAVKRGIGARGLRAVLEEIMTKVMYDVPSDPTIVKVTITAATVQDGAPAELTYDPERCRRPRLGKAALKAERGGVPGTNAG</sequence>
<dbReference type="InterPro" id="IPR019489">
    <property type="entry name" value="Clp_ATPase_C"/>
</dbReference>
<dbReference type="GO" id="GO:0051301">
    <property type="term" value="P:cell division"/>
    <property type="evidence" value="ECO:0007669"/>
    <property type="project" value="TreeGrafter"/>
</dbReference>
<organism evidence="9 10">
    <name type="scientific">Flintibacter hominis</name>
    <dbReference type="NCBI Taxonomy" id="2763048"/>
    <lineage>
        <taxon>Bacteria</taxon>
        <taxon>Bacillati</taxon>
        <taxon>Bacillota</taxon>
        <taxon>Clostridia</taxon>
        <taxon>Eubacteriales</taxon>
        <taxon>Flintibacter</taxon>
    </lineage>
</organism>
<evidence type="ECO:0000256" key="2">
    <source>
        <dbReference type="ARBA" id="ARBA00022741"/>
    </source>
</evidence>
<keyword evidence="10" id="KW-1185">Reference proteome</keyword>
<dbReference type="SMART" id="SM01086">
    <property type="entry name" value="ClpB_D2-small"/>
    <property type="match status" value="1"/>
</dbReference>
<proteinExistence type="inferred from homology"/>
<dbReference type="GO" id="GO:0005524">
    <property type="term" value="F:ATP binding"/>
    <property type="evidence" value="ECO:0007669"/>
    <property type="project" value="UniProtKB-UniRule"/>
</dbReference>
<protein>
    <recommendedName>
        <fullName evidence="6">ATP-dependent Clp protease ATP-binding subunit ClpX</fullName>
    </recommendedName>
</protein>
<dbReference type="SUPFAM" id="SSF57716">
    <property type="entry name" value="Glucocorticoid receptor-like (DNA-binding domain)"/>
    <property type="match status" value="1"/>
</dbReference>
<dbReference type="RefSeq" id="WP_147572242.1">
    <property type="nucleotide sequence ID" value="NZ_JACOPO010000003.1"/>
</dbReference>
<feature type="binding site" evidence="6 7">
    <location>
        <position position="14"/>
    </location>
    <ligand>
        <name>Zn(2+)</name>
        <dbReference type="ChEBI" id="CHEBI:29105"/>
    </ligand>
</feature>
<dbReference type="HAMAP" id="MF_00175">
    <property type="entry name" value="ClpX"/>
    <property type="match status" value="1"/>
</dbReference>
<dbReference type="CDD" id="cd19497">
    <property type="entry name" value="RecA-like_ClpX"/>
    <property type="match status" value="1"/>
</dbReference>
<feature type="binding site" evidence="6 7">
    <location>
        <position position="11"/>
    </location>
    <ligand>
        <name>Zn(2+)</name>
        <dbReference type="ChEBI" id="CHEBI:29105"/>
    </ligand>
</feature>
<name>A0A8J6J7U4_9FIRM</name>
<feature type="binding site" evidence="6 7">
    <location>
        <position position="36"/>
    </location>
    <ligand>
        <name>Zn(2+)</name>
        <dbReference type="ChEBI" id="CHEBI:29105"/>
    </ligand>
</feature>
<dbReference type="NCBIfam" id="TIGR00382">
    <property type="entry name" value="clpX"/>
    <property type="match status" value="1"/>
</dbReference>
<dbReference type="InterPro" id="IPR050052">
    <property type="entry name" value="ATP-dep_Clp_protease_ClpX"/>
</dbReference>
<evidence type="ECO:0000256" key="3">
    <source>
        <dbReference type="ARBA" id="ARBA00022833"/>
    </source>
</evidence>
<keyword evidence="9" id="KW-0378">Hydrolase</keyword>
<dbReference type="Pfam" id="PF10431">
    <property type="entry name" value="ClpB_D2-small"/>
    <property type="match status" value="1"/>
</dbReference>
<dbReference type="InterPro" id="IPR003593">
    <property type="entry name" value="AAA+_ATPase"/>
</dbReference>
<feature type="binding site" evidence="6">
    <location>
        <begin position="118"/>
        <end position="125"/>
    </location>
    <ligand>
        <name>ATP</name>
        <dbReference type="ChEBI" id="CHEBI:30616"/>
    </ligand>
</feature>
<dbReference type="PANTHER" id="PTHR48102">
    <property type="entry name" value="ATP-DEPENDENT CLP PROTEASE ATP-BINDING SUBUNIT CLPX-LIKE, MITOCHONDRIAL-RELATED"/>
    <property type="match status" value="1"/>
</dbReference>
<dbReference type="SUPFAM" id="SSF52540">
    <property type="entry name" value="P-loop containing nucleoside triphosphate hydrolases"/>
    <property type="match status" value="1"/>
</dbReference>
<dbReference type="InterPro" id="IPR003959">
    <property type="entry name" value="ATPase_AAA_core"/>
</dbReference>
<dbReference type="InterPro" id="IPR059188">
    <property type="entry name" value="Znf_CLPX-like"/>
</dbReference>
<dbReference type="NCBIfam" id="NF003745">
    <property type="entry name" value="PRK05342.1"/>
    <property type="match status" value="1"/>
</dbReference>
<feature type="domain" description="ClpX-type ZB" evidence="8">
    <location>
        <begin position="1"/>
        <end position="52"/>
    </location>
</feature>
<evidence type="ECO:0000256" key="5">
    <source>
        <dbReference type="ARBA" id="ARBA00023186"/>
    </source>
</evidence>
<comment type="similarity">
    <text evidence="6 7">Belongs to the ClpX chaperone family.</text>
</comment>
<dbReference type="PANTHER" id="PTHR48102:SF7">
    <property type="entry name" value="ATP-DEPENDENT CLP PROTEASE ATP-BINDING SUBUNIT CLPX-LIKE, MITOCHONDRIAL"/>
    <property type="match status" value="1"/>
</dbReference>
<comment type="caution">
    <text evidence="9">The sequence shown here is derived from an EMBL/GenBank/DDBJ whole genome shotgun (WGS) entry which is preliminary data.</text>
</comment>
<dbReference type="Pfam" id="PF07724">
    <property type="entry name" value="AAA_2"/>
    <property type="match status" value="1"/>
</dbReference>
<dbReference type="Gene3D" id="6.20.220.10">
    <property type="entry name" value="ClpX chaperone, C4-type zinc finger domain"/>
    <property type="match status" value="1"/>
</dbReference>
<comment type="function">
    <text evidence="6">ATP-dependent specificity component of the Clp protease. It directs the protease to specific substrates. Can perform chaperone functions in the absence of ClpP.</text>
</comment>
<dbReference type="GO" id="GO:0046983">
    <property type="term" value="F:protein dimerization activity"/>
    <property type="evidence" value="ECO:0007669"/>
    <property type="project" value="UniProtKB-UniRule"/>
</dbReference>
<evidence type="ECO:0000313" key="9">
    <source>
        <dbReference type="EMBL" id="MBC5722321.1"/>
    </source>
</evidence>
<dbReference type="Pfam" id="PF06689">
    <property type="entry name" value="zf-C4_ClpX"/>
    <property type="match status" value="1"/>
</dbReference>
<evidence type="ECO:0000256" key="4">
    <source>
        <dbReference type="ARBA" id="ARBA00022840"/>
    </source>
</evidence>
<dbReference type="InterPro" id="IPR027417">
    <property type="entry name" value="P-loop_NTPase"/>
</dbReference>
<dbReference type="Gene3D" id="1.10.8.60">
    <property type="match status" value="1"/>
</dbReference>
<keyword evidence="9" id="KW-0645">Protease</keyword>
<dbReference type="AlphaFoldDB" id="A0A8J6J7U4"/>
<dbReference type="GO" id="GO:0008233">
    <property type="term" value="F:peptidase activity"/>
    <property type="evidence" value="ECO:0007669"/>
    <property type="project" value="UniProtKB-KW"/>
</dbReference>
<dbReference type="PROSITE" id="PS51902">
    <property type="entry name" value="CLPX_ZB"/>
    <property type="match status" value="1"/>
</dbReference>
<keyword evidence="4 6" id="KW-0067">ATP-binding</keyword>
<gene>
    <name evidence="6 9" type="primary">clpX</name>
    <name evidence="9" type="ORF">H8S11_05810</name>
</gene>
<dbReference type="FunFam" id="1.10.8.60:FF:000002">
    <property type="entry name" value="ATP-dependent Clp protease ATP-binding subunit ClpX"/>
    <property type="match status" value="1"/>
</dbReference>
<dbReference type="InterPro" id="IPR004487">
    <property type="entry name" value="Clp_protease_ATP-bd_su_ClpX"/>
</dbReference>
<feature type="binding site" evidence="6 7">
    <location>
        <position position="33"/>
    </location>
    <ligand>
        <name>Zn(2+)</name>
        <dbReference type="ChEBI" id="CHEBI:29105"/>
    </ligand>
</feature>
<accession>A0A8J6J7U4</accession>
<keyword evidence="2 6" id="KW-0547">Nucleotide-binding</keyword>
<dbReference type="Proteomes" id="UP000628736">
    <property type="component" value="Unassembled WGS sequence"/>
</dbReference>
<dbReference type="Gene3D" id="3.40.50.300">
    <property type="entry name" value="P-loop containing nucleotide triphosphate hydrolases"/>
    <property type="match status" value="1"/>
</dbReference>
<keyword evidence="5 6" id="KW-0143">Chaperone</keyword>
<dbReference type="InterPro" id="IPR010603">
    <property type="entry name" value="Znf_CppX_C4"/>
</dbReference>
<dbReference type="FunFam" id="3.40.50.300:FF:000005">
    <property type="entry name" value="ATP-dependent Clp protease ATP-binding subunit ClpX"/>
    <property type="match status" value="1"/>
</dbReference>
<evidence type="ECO:0000256" key="6">
    <source>
        <dbReference type="HAMAP-Rule" id="MF_00175"/>
    </source>
</evidence>
<evidence type="ECO:0000256" key="1">
    <source>
        <dbReference type="ARBA" id="ARBA00022723"/>
    </source>
</evidence>
<evidence type="ECO:0000259" key="8">
    <source>
        <dbReference type="PROSITE" id="PS51902"/>
    </source>
</evidence>
<keyword evidence="3 6" id="KW-0862">Zinc</keyword>